<proteinExistence type="predicted"/>
<keyword evidence="1" id="KW-0812">Transmembrane</keyword>
<evidence type="ECO:0000256" key="1">
    <source>
        <dbReference type="SAM" id="Phobius"/>
    </source>
</evidence>
<name>A0AAV5MMP1_9ROSI</name>
<protein>
    <recommendedName>
        <fullName evidence="4">Variable large protein</fullName>
    </recommendedName>
</protein>
<keyword evidence="1" id="KW-0472">Membrane</keyword>
<accession>A0AAV5MMP1</accession>
<evidence type="ECO:0000313" key="3">
    <source>
        <dbReference type="Proteomes" id="UP001054252"/>
    </source>
</evidence>
<keyword evidence="3" id="KW-1185">Reference proteome</keyword>
<organism evidence="2 3">
    <name type="scientific">Rubroshorea leprosula</name>
    <dbReference type="NCBI Taxonomy" id="152421"/>
    <lineage>
        <taxon>Eukaryota</taxon>
        <taxon>Viridiplantae</taxon>
        <taxon>Streptophyta</taxon>
        <taxon>Embryophyta</taxon>
        <taxon>Tracheophyta</taxon>
        <taxon>Spermatophyta</taxon>
        <taxon>Magnoliopsida</taxon>
        <taxon>eudicotyledons</taxon>
        <taxon>Gunneridae</taxon>
        <taxon>Pentapetalae</taxon>
        <taxon>rosids</taxon>
        <taxon>malvids</taxon>
        <taxon>Malvales</taxon>
        <taxon>Dipterocarpaceae</taxon>
        <taxon>Rubroshorea</taxon>
    </lineage>
</organism>
<dbReference type="AlphaFoldDB" id="A0AAV5MMP1"/>
<comment type="caution">
    <text evidence="2">The sequence shown here is derived from an EMBL/GenBank/DDBJ whole genome shotgun (WGS) entry which is preliminary data.</text>
</comment>
<gene>
    <name evidence="2" type="ORF">SLEP1_g56987</name>
</gene>
<dbReference type="EMBL" id="BPVZ01000353">
    <property type="protein sequence ID" value="GKV50274.1"/>
    <property type="molecule type" value="Genomic_DNA"/>
</dbReference>
<reference evidence="2 3" key="1">
    <citation type="journal article" date="2021" name="Commun. Biol.">
        <title>The genome of Shorea leprosula (Dipterocarpaceae) highlights the ecological relevance of drought in aseasonal tropical rainforests.</title>
        <authorList>
            <person name="Ng K.K.S."/>
            <person name="Kobayashi M.J."/>
            <person name="Fawcett J.A."/>
            <person name="Hatakeyama M."/>
            <person name="Paape T."/>
            <person name="Ng C.H."/>
            <person name="Ang C.C."/>
            <person name="Tnah L.H."/>
            <person name="Lee C.T."/>
            <person name="Nishiyama T."/>
            <person name="Sese J."/>
            <person name="O'Brien M.J."/>
            <person name="Copetti D."/>
            <person name="Mohd Noor M.I."/>
            <person name="Ong R.C."/>
            <person name="Putra M."/>
            <person name="Sireger I.Z."/>
            <person name="Indrioko S."/>
            <person name="Kosugi Y."/>
            <person name="Izuno A."/>
            <person name="Isagi Y."/>
            <person name="Lee S.L."/>
            <person name="Shimizu K.K."/>
        </authorList>
    </citation>
    <scope>NUCLEOTIDE SEQUENCE [LARGE SCALE GENOMIC DNA]</scope>
    <source>
        <strain evidence="2">214</strain>
    </source>
</reference>
<evidence type="ECO:0008006" key="4">
    <source>
        <dbReference type="Google" id="ProtNLM"/>
    </source>
</evidence>
<sequence length="77" mass="8409">MKVKKLAQSMRTICKIILVLLLVVSDFTNNIAIDKNENTEDSNKTKAHNVVNAVKGIVAAAAIVKLTLAEAMERIKC</sequence>
<keyword evidence="1" id="KW-1133">Transmembrane helix</keyword>
<dbReference type="Proteomes" id="UP001054252">
    <property type="component" value="Unassembled WGS sequence"/>
</dbReference>
<feature type="transmembrane region" description="Helical" evidence="1">
    <location>
        <begin position="53"/>
        <end position="72"/>
    </location>
</feature>
<evidence type="ECO:0000313" key="2">
    <source>
        <dbReference type="EMBL" id="GKV50274.1"/>
    </source>
</evidence>
<feature type="transmembrane region" description="Helical" evidence="1">
    <location>
        <begin position="12"/>
        <end position="33"/>
    </location>
</feature>